<organism evidence="3 4">
    <name type="scientific">Yinghuangia aomiensis</name>
    <dbReference type="NCBI Taxonomy" id="676205"/>
    <lineage>
        <taxon>Bacteria</taxon>
        <taxon>Bacillati</taxon>
        <taxon>Actinomycetota</taxon>
        <taxon>Actinomycetes</taxon>
        <taxon>Kitasatosporales</taxon>
        <taxon>Streptomycetaceae</taxon>
        <taxon>Yinghuangia</taxon>
    </lineage>
</organism>
<evidence type="ECO:0000256" key="1">
    <source>
        <dbReference type="ARBA" id="ARBA00022729"/>
    </source>
</evidence>
<protein>
    <submittedName>
        <fullName evidence="3">Glutathione ABC transporter substrate-binding protein GsiB</fullName>
    </submittedName>
</protein>
<dbReference type="RefSeq" id="WP_345673272.1">
    <property type="nucleotide sequence ID" value="NZ_BAABHS010000001.1"/>
</dbReference>
<dbReference type="PROSITE" id="PS51257">
    <property type="entry name" value="PROKAR_LIPOPROTEIN"/>
    <property type="match status" value="1"/>
</dbReference>
<reference evidence="4" key="1">
    <citation type="journal article" date="2019" name="Int. J. Syst. Evol. Microbiol.">
        <title>The Global Catalogue of Microorganisms (GCM) 10K type strain sequencing project: providing services to taxonomists for standard genome sequencing and annotation.</title>
        <authorList>
            <consortium name="The Broad Institute Genomics Platform"/>
            <consortium name="The Broad Institute Genome Sequencing Center for Infectious Disease"/>
            <person name="Wu L."/>
            <person name="Ma J."/>
        </authorList>
    </citation>
    <scope>NUCLEOTIDE SEQUENCE [LARGE SCALE GENOMIC DNA]</scope>
    <source>
        <strain evidence="4">JCM 17986</strain>
    </source>
</reference>
<dbReference type="InterPro" id="IPR039424">
    <property type="entry name" value="SBP_5"/>
</dbReference>
<dbReference type="Proteomes" id="UP001500466">
    <property type="component" value="Unassembled WGS sequence"/>
</dbReference>
<dbReference type="PANTHER" id="PTHR30290">
    <property type="entry name" value="PERIPLASMIC BINDING COMPONENT OF ABC TRANSPORTER"/>
    <property type="match status" value="1"/>
</dbReference>
<proteinExistence type="predicted"/>
<keyword evidence="4" id="KW-1185">Reference proteome</keyword>
<dbReference type="Gene3D" id="3.40.190.10">
    <property type="entry name" value="Periplasmic binding protein-like II"/>
    <property type="match status" value="1"/>
</dbReference>
<evidence type="ECO:0000259" key="2">
    <source>
        <dbReference type="Pfam" id="PF00496"/>
    </source>
</evidence>
<dbReference type="InterPro" id="IPR030678">
    <property type="entry name" value="Peptide/Ni-bd"/>
</dbReference>
<dbReference type="PIRSF" id="PIRSF002741">
    <property type="entry name" value="MppA"/>
    <property type="match status" value="1"/>
</dbReference>
<dbReference type="SUPFAM" id="SSF53850">
    <property type="entry name" value="Periplasmic binding protein-like II"/>
    <property type="match status" value="1"/>
</dbReference>
<name>A0ABP9GKD7_9ACTN</name>
<evidence type="ECO:0000313" key="3">
    <source>
        <dbReference type="EMBL" id="GAA4945896.1"/>
    </source>
</evidence>
<evidence type="ECO:0000313" key="4">
    <source>
        <dbReference type="Proteomes" id="UP001500466"/>
    </source>
</evidence>
<dbReference type="InterPro" id="IPR000914">
    <property type="entry name" value="SBP_5_dom"/>
</dbReference>
<dbReference type="Gene3D" id="3.10.105.10">
    <property type="entry name" value="Dipeptide-binding Protein, Domain 3"/>
    <property type="match status" value="1"/>
</dbReference>
<dbReference type="CDD" id="cd00995">
    <property type="entry name" value="PBP2_NikA_DppA_OppA_like"/>
    <property type="match status" value="1"/>
</dbReference>
<gene>
    <name evidence="3" type="primary">gsiB_2</name>
    <name evidence="3" type="ORF">GCM10023205_02010</name>
</gene>
<accession>A0ABP9GKD7</accession>
<dbReference type="Pfam" id="PF00496">
    <property type="entry name" value="SBP_bac_5"/>
    <property type="match status" value="1"/>
</dbReference>
<sequence length="537" mass="58169">MSARRKTRIGIGGLGGRRGAAIAGLVALGLAATACGSDSKDKTSDDKSNGATAPAAQGGHLTMLAVQDSAALDPFRTSYVAVADEPRMAALYDPMFYIDPKTGKVTPFLGESLTTADNGATWQLKLRQGVQFSDGTPFDAAAVKLNFDTHAKLDTHSVHAGSAMMFTSAVTDPQTVTLTPVGGPNPNLDRTVASELTYIEAPSAINKGPEVYGSQPIGAGPFVLKSWQRGSVQEFERNPNYWQKDKGLPKLDGISVKNVPDIQQQYTSVKSGQADIFVSSDQKLLSKAKSEMNVAEFKTDGGQMVQFNLAKAPFNDPRARRAIALALDPTEIPKTLDNGYVPATGYFNSSGPFVDPAVKQPAPNKDEAQKLFNELAAEGKKVEFSYLVPQNPSSVKVAEFMQSRLRQFQNVTMTIESLEIGAYIQKYAIKRDFQAMLFQQWVVDPEPTVFNSFYSGSFLNFIGWKNADADKALLAGRMSTDPAARKQAYSDLQKAMAADLPIWVYAESSNGPIFSTKITGVEQYNAGVFFMDRIGRK</sequence>
<comment type="caution">
    <text evidence="3">The sequence shown here is derived from an EMBL/GenBank/DDBJ whole genome shotgun (WGS) entry which is preliminary data.</text>
</comment>
<feature type="domain" description="Solute-binding protein family 5" evidence="2">
    <location>
        <begin position="104"/>
        <end position="455"/>
    </location>
</feature>
<dbReference type="EMBL" id="BAABHS010000001">
    <property type="protein sequence ID" value="GAA4945896.1"/>
    <property type="molecule type" value="Genomic_DNA"/>
</dbReference>
<dbReference type="PANTHER" id="PTHR30290:SF38">
    <property type="entry name" value="D,D-DIPEPTIDE-BINDING PERIPLASMIC PROTEIN DDPA-RELATED"/>
    <property type="match status" value="1"/>
</dbReference>
<keyword evidence="1" id="KW-0732">Signal</keyword>